<gene>
    <name evidence="1" type="ORF">DVR12_15950</name>
</gene>
<evidence type="ECO:0000313" key="2">
    <source>
        <dbReference type="Proteomes" id="UP000260644"/>
    </source>
</evidence>
<keyword evidence="2" id="KW-1185">Reference proteome</keyword>
<organism evidence="1 2">
    <name type="scientific">Chitinophaga silvatica</name>
    <dbReference type="NCBI Taxonomy" id="2282649"/>
    <lineage>
        <taxon>Bacteria</taxon>
        <taxon>Pseudomonadati</taxon>
        <taxon>Bacteroidota</taxon>
        <taxon>Chitinophagia</taxon>
        <taxon>Chitinophagales</taxon>
        <taxon>Chitinophagaceae</taxon>
        <taxon>Chitinophaga</taxon>
    </lineage>
</organism>
<dbReference type="RefSeq" id="WP_116976801.1">
    <property type="nucleotide sequence ID" value="NZ_QPMM01000008.1"/>
</dbReference>
<dbReference type="OrthoDB" id="1100725at2"/>
<protein>
    <submittedName>
        <fullName evidence="1">Uncharacterized protein</fullName>
    </submittedName>
</protein>
<evidence type="ECO:0000313" key="1">
    <source>
        <dbReference type="EMBL" id="RFS21390.1"/>
    </source>
</evidence>
<dbReference type="Proteomes" id="UP000260644">
    <property type="component" value="Unassembled WGS sequence"/>
</dbReference>
<proteinExistence type="predicted"/>
<dbReference type="AlphaFoldDB" id="A0A3E1Y885"/>
<accession>A0A3E1Y885</accession>
<reference evidence="1 2" key="1">
    <citation type="submission" date="2018-07" db="EMBL/GenBank/DDBJ databases">
        <title>Chitinophaga K2CV101002-2 sp. nov., isolated from a monsoon evergreen broad-leaved forest soil.</title>
        <authorList>
            <person name="Lv Y."/>
        </authorList>
    </citation>
    <scope>NUCLEOTIDE SEQUENCE [LARGE SCALE GENOMIC DNA]</scope>
    <source>
        <strain evidence="1 2">GDMCC 1.1288</strain>
    </source>
</reference>
<sequence>MEKISALIEKLLELKNSGADLATISYYVQLLQAEVLRVRTLQHLEQLDKHANVAVILPSQQPITVAVSTTETEAQTTTLPSNNPVAAPVPKAEDINIAVNNNTTYPYKEAETPAPKHIEKVIPVTELNNQVRETEDINSAYKTSDVVDINTAAKAHEITDLNSVFAKQTTAPEPPPPPPVTKVIETPIPAPARSQATLFDPTPETKEVKEVKESTGQSLNDRLRLEKQELAQKLGEIPIKDLRQAIGINDKYQFIEDLFNGDRDLYERSIKTLNDFTTLQEADYWLQREIKIIQGWQDDHKLVQQFYALLRKRFS</sequence>
<comment type="caution">
    <text evidence="1">The sequence shown here is derived from an EMBL/GenBank/DDBJ whole genome shotgun (WGS) entry which is preliminary data.</text>
</comment>
<dbReference type="EMBL" id="QPMM01000008">
    <property type="protein sequence ID" value="RFS21390.1"/>
    <property type="molecule type" value="Genomic_DNA"/>
</dbReference>
<name>A0A3E1Y885_9BACT</name>